<dbReference type="CDD" id="cd14789">
    <property type="entry name" value="Tiki"/>
    <property type="match status" value="1"/>
</dbReference>
<dbReference type="EMBL" id="JAUHJS010000007">
    <property type="protein sequence ID" value="MDN4166458.1"/>
    <property type="molecule type" value="Genomic_DNA"/>
</dbReference>
<name>A0ABT8F844_9BACT</name>
<evidence type="ECO:0000313" key="1">
    <source>
        <dbReference type="EMBL" id="MDN4166458.1"/>
    </source>
</evidence>
<protein>
    <submittedName>
        <fullName evidence="1">TraB/GumN family protein</fullName>
    </submittedName>
</protein>
<accession>A0ABT8F844</accession>
<gene>
    <name evidence="1" type="ORF">QWY31_13190</name>
</gene>
<comment type="caution">
    <text evidence="1">The sequence shown here is derived from an EMBL/GenBank/DDBJ whole genome shotgun (WGS) entry which is preliminary data.</text>
</comment>
<reference evidence="1" key="1">
    <citation type="submission" date="2023-06" db="EMBL/GenBank/DDBJ databases">
        <title>Cytophagales bacterium Strain LB-30, isolated from soil.</title>
        <authorList>
            <person name="Liu B."/>
        </authorList>
    </citation>
    <scope>NUCLEOTIDE SEQUENCE</scope>
    <source>
        <strain evidence="1">LB-30</strain>
    </source>
</reference>
<dbReference type="InterPro" id="IPR002816">
    <property type="entry name" value="TraB/PrgY/GumN_fam"/>
</dbReference>
<dbReference type="PANTHER" id="PTHR40590">
    <property type="entry name" value="CYTOPLASMIC PROTEIN-RELATED"/>
    <property type="match status" value="1"/>
</dbReference>
<sequence length="272" mass="32113">MAQNTILWKVSDTLHHKTSYLVGTFHQFGNSFVDSIPQIKEALMSSKLAVFESIEDVESTRNMINQRVSSTDIEKWLKKKDLVALKEVSQHWEVDLYKLKPLEISWKLQQEFQKVKCQTVHPSDDFDHFDSYLIYLAQLHGKEIVGLETDSLQLDLIAQEYKYPDWKSERKRIRTWVQLLQSEQTDFDYCQLAKKYRKFDLDYELEKECEASVLLMQRNNVWMKSLPRLLRSQDTFVAVGLYHLMKQCGIIEQLRSQGFLVEPLEIVRIGEN</sequence>
<evidence type="ECO:0000313" key="2">
    <source>
        <dbReference type="Proteomes" id="UP001168552"/>
    </source>
</evidence>
<dbReference type="Pfam" id="PF01963">
    <property type="entry name" value="TraB_PrgY_gumN"/>
    <property type="match status" value="1"/>
</dbReference>
<dbReference type="RefSeq" id="WP_320004996.1">
    <property type="nucleotide sequence ID" value="NZ_JAUHJS010000007.1"/>
</dbReference>
<dbReference type="PANTHER" id="PTHR40590:SF1">
    <property type="entry name" value="CYTOPLASMIC PROTEIN"/>
    <property type="match status" value="1"/>
</dbReference>
<dbReference type="Proteomes" id="UP001168552">
    <property type="component" value="Unassembled WGS sequence"/>
</dbReference>
<dbReference type="InterPro" id="IPR047111">
    <property type="entry name" value="YbaP-like"/>
</dbReference>
<keyword evidence="2" id="KW-1185">Reference proteome</keyword>
<proteinExistence type="predicted"/>
<organism evidence="1 2">
    <name type="scientific">Shiella aurantiaca</name>
    <dbReference type="NCBI Taxonomy" id="3058365"/>
    <lineage>
        <taxon>Bacteria</taxon>
        <taxon>Pseudomonadati</taxon>
        <taxon>Bacteroidota</taxon>
        <taxon>Cytophagia</taxon>
        <taxon>Cytophagales</taxon>
        <taxon>Shiellaceae</taxon>
        <taxon>Shiella</taxon>
    </lineage>
</organism>